<protein>
    <recommendedName>
        <fullName evidence="4">Secreted protein</fullName>
    </recommendedName>
</protein>
<feature type="signal peptide" evidence="1">
    <location>
        <begin position="1"/>
        <end position="25"/>
    </location>
</feature>
<dbReference type="RefSeq" id="WP_185075019.1">
    <property type="nucleotide sequence ID" value="NZ_JACHMB010000001.1"/>
</dbReference>
<dbReference type="AlphaFoldDB" id="A0A7W9GDG3"/>
<name>A0A7W9GDG3_9ACTN</name>
<organism evidence="2 3">
    <name type="scientific">Nonomuraea jabiensis</name>
    <dbReference type="NCBI Taxonomy" id="882448"/>
    <lineage>
        <taxon>Bacteria</taxon>
        <taxon>Bacillati</taxon>
        <taxon>Actinomycetota</taxon>
        <taxon>Actinomycetes</taxon>
        <taxon>Streptosporangiales</taxon>
        <taxon>Streptosporangiaceae</taxon>
        <taxon>Nonomuraea</taxon>
    </lineage>
</organism>
<evidence type="ECO:0000256" key="1">
    <source>
        <dbReference type="SAM" id="SignalP"/>
    </source>
</evidence>
<dbReference type="EMBL" id="JACHMB010000001">
    <property type="protein sequence ID" value="MBB5781788.1"/>
    <property type="molecule type" value="Genomic_DNA"/>
</dbReference>
<keyword evidence="3" id="KW-1185">Reference proteome</keyword>
<dbReference type="Proteomes" id="UP000579153">
    <property type="component" value="Unassembled WGS sequence"/>
</dbReference>
<evidence type="ECO:0000313" key="3">
    <source>
        <dbReference type="Proteomes" id="UP000579153"/>
    </source>
</evidence>
<reference evidence="2 3" key="1">
    <citation type="submission" date="2020-08" db="EMBL/GenBank/DDBJ databases">
        <title>Sequencing the genomes of 1000 actinobacteria strains.</title>
        <authorList>
            <person name="Klenk H.-P."/>
        </authorList>
    </citation>
    <scope>NUCLEOTIDE SEQUENCE [LARGE SCALE GENOMIC DNA]</scope>
    <source>
        <strain evidence="2 3">DSM 45507</strain>
    </source>
</reference>
<gene>
    <name evidence="2" type="ORF">HD596_008544</name>
</gene>
<evidence type="ECO:0000313" key="2">
    <source>
        <dbReference type="EMBL" id="MBB5781788.1"/>
    </source>
</evidence>
<accession>A0A7W9GDG3</accession>
<proteinExistence type="predicted"/>
<comment type="caution">
    <text evidence="2">The sequence shown here is derived from an EMBL/GenBank/DDBJ whole genome shotgun (WGS) entry which is preliminary data.</text>
</comment>
<sequence>MNKKVVPAAMAGIALAALTVTPATAAATPVIEIRPGHSATVQESDHEFPCPKNEVLIGREHVGDENADTTYWCGRIYIDNEQVTTLRLSFLGNTEPENESFFVTQAHQALTGRSHDGDENGYTSYYTGALFWQGKVVKLVDRHWVTYPHESNHSTKAAALEVMTGRWHSGDENGPTGYEYATVTFSG</sequence>
<feature type="chain" id="PRO_5031380787" description="Secreted protein" evidence="1">
    <location>
        <begin position="26"/>
        <end position="187"/>
    </location>
</feature>
<keyword evidence="1" id="KW-0732">Signal</keyword>
<evidence type="ECO:0008006" key="4">
    <source>
        <dbReference type="Google" id="ProtNLM"/>
    </source>
</evidence>